<gene>
    <name evidence="8" type="ORF">KFE25_000679</name>
</gene>
<keyword evidence="2" id="KW-0444">Lipid biosynthesis</keyword>
<proteinExistence type="predicted"/>
<keyword evidence="5" id="KW-0808">Transferase</keyword>
<dbReference type="OMA" id="YVILPFE"/>
<evidence type="ECO:0000256" key="3">
    <source>
        <dbReference type="ARBA" id="ARBA00022556"/>
    </source>
</evidence>
<dbReference type="InterPro" id="IPR003835">
    <property type="entry name" value="Glyco_trans_19"/>
</dbReference>
<keyword evidence="3" id="KW-0441">Lipid A biosynthesis</keyword>
<evidence type="ECO:0000313" key="8">
    <source>
        <dbReference type="EMBL" id="KAG8467363.1"/>
    </source>
</evidence>
<evidence type="ECO:0000256" key="5">
    <source>
        <dbReference type="ARBA" id="ARBA00022679"/>
    </source>
</evidence>
<dbReference type="EMBL" id="JAGTXO010000006">
    <property type="protein sequence ID" value="KAG8467363.1"/>
    <property type="molecule type" value="Genomic_DNA"/>
</dbReference>
<organism evidence="8 9">
    <name type="scientific">Diacronema lutheri</name>
    <name type="common">Unicellular marine alga</name>
    <name type="synonym">Monochrysis lutheri</name>
    <dbReference type="NCBI Taxonomy" id="2081491"/>
    <lineage>
        <taxon>Eukaryota</taxon>
        <taxon>Haptista</taxon>
        <taxon>Haptophyta</taxon>
        <taxon>Pavlovophyceae</taxon>
        <taxon>Pavlovales</taxon>
        <taxon>Pavlovaceae</taxon>
        <taxon>Diacronema</taxon>
    </lineage>
</organism>
<keyword evidence="9" id="KW-1185">Reference proteome</keyword>
<dbReference type="Pfam" id="PF02684">
    <property type="entry name" value="LpxB"/>
    <property type="match status" value="1"/>
</dbReference>
<dbReference type="PANTHER" id="PTHR30372:SF4">
    <property type="entry name" value="LIPID-A-DISACCHARIDE SYNTHASE, MITOCHONDRIAL-RELATED"/>
    <property type="match status" value="1"/>
</dbReference>
<keyword evidence="4" id="KW-0328">Glycosyltransferase</keyword>
<dbReference type="GO" id="GO:0009245">
    <property type="term" value="P:lipid A biosynthetic process"/>
    <property type="evidence" value="ECO:0007669"/>
    <property type="project" value="UniProtKB-KW"/>
</dbReference>
<evidence type="ECO:0000256" key="2">
    <source>
        <dbReference type="ARBA" id="ARBA00022516"/>
    </source>
</evidence>
<evidence type="ECO:0000256" key="7">
    <source>
        <dbReference type="ARBA" id="ARBA00048975"/>
    </source>
</evidence>
<sequence>MTRVVYLVAGEASGDAIGARLMAALSARAAARARPLEFRGIGGAQMTRPMPLCGAPGSPALRSLFPMAELSVMGLVEVLPRLLSLRARLHQTVGDIVAARPACVVCIDSKGFSQRVMAGVRARLGASAPPLVQYVAPSVWAYRNGAARARAFRGVADHLLLLLPFERAHWAEAAVPHTYVGHPAVEVHLEMAEAAQLEAAAHSKKPCSVLPPRHPRVLGLMAGSRPVEVDAAMRVFPDAVHELRRRARGGEELRALLINAPDTDARACELLHRSGLGADVALNDSPGALRSALSRCDAVASVSGTAVLQLALARTPVVCVYPAPLMTELVARLLARVAHVSIPNLVVELEPRFEKERARLPLIPELLFSHCSPRTVADALEPLLLGARAHEARAAQLEALAPIRAYLTAPHVRSKPSEVAADVVWRLARLDEGA</sequence>
<reference evidence="8" key="1">
    <citation type="submission" date="2021-05" db="EMBL/GenBank/DDBJ databases">
        <title>The genome of the haptophyte Pavlova lutheri (Diacronema luteri, Pavlovales) - a model for lipid biosynthesis in eukaryotic algae.</title>
        <authorList>
            <person name="Hulatt C.J."/>
            <person name="Posewitz M.C."/>
        </authorList>
    </citation>
    <scope>NUCLEOTIDE SEQUENCE</scope>
    <source>
        <strain evidence="8">NIVA-4/92</strain>
    </source>
</reference>
<evidence type="ECO:0000256" key="1">
    <source>
        <dbReference type="ARBA" id="ARBA00012687"/>
    </source>
</evidence>
<dbReference type="Proteomes" id="UP000751190">
    <property type="component" value="Unassembled WGS sequence"/>
</dbReference>
<dbReference type="SUPFAM" id="SSF53756">
    <property type="entry name" value="UDP-Glycosyltransferase/glycogen phosphorylase"/>
    <property type="match status" value="1"/>
</dbReference>
<dbReference type="AlphaFoldDB" id="A0A8J6CH47"/>
<dbReference type="PANTHER" id="PTHR30372">
    <property type="entry name" value="LIPID-A-DISACCHARIDE SYNTHASE"/>
    <property type="match status" value="1"/>
</dbReference>
<name>A0A8J6CH47_DIALT</name>
<dbReference type="EC" id="2.4.1.182" evidence="1"/>
<comment type="catalytic activity">
    <reaction evidence="7">
        <text>a lipid X + a UDP-2-N,3-O-bis[(3R)-3-hydroxyacyl]-alpha-D-glucosamine = a lipid A disaccharide + UDP + H(+)</text>
        <dbReference type="Rhea" id="RHEA:67828"/>
        <dbReference type="ChEBI" id="CHEBI:15378"/>
        <dbReference type="ChEBI" id="CHEBI:58223"/>
        <dbReference type="ChEBI" id="CHEBI:137748"/>
        <dbReference type="ChEBI" id="CHEBI:176338"/>
        <dbReference type="ChEBI" id="CHEBI:176343"/>
        <dbReference type="EC" id="2.4.1.182"/>
    </reaction>
</comment>
<evidence type="ECO:0000256" key="6">
    <source>
        <dbReference type="ARBA" id="ARBA00023098"/>
    </source>
</evidence>
<evidence type="ECO:0000313" key="9">
    <source>
        <dbReference type="Proteomes" id="UP000751190"/>
    </source>
</evidence>
<dbReference type="GO" id="GO:0005543">
    <property type="term" value="F:phospholipid binding"/>
    <property type="evidence" value="ECO:0007669"/>
    <property type="project" value="TreeGrafter"/>
</dbReference>
<dbReference type="GO" id="GO:0016020">
    <property type="term" value="C:membrane"/>
    <property type="evidence" value="ECO:0007669"/>
    <property type="project" value="GOC"/>
</dbReference>
<accession>A0A8J6CH47</accession>
<keyword evidence="6" id="KW-0443">Lipid metabolism</keyword>
<evidence type="ECO:0000256" key="4">
    <source>
        <dbReference type="ARBA" id="ARBA00022676"/>
    </source>
</evidence>
<dbReference type="OrthoDB" id="2419at2759"/>
<dbReference type="GO" id="GO:0008915">
    <property type="term" value="F:lipid-A-disaccharide synthase activity"/>
    <property type="evidence" value="ECO:0007669"/>
    <property type="project" value="UniProtKB-EC"/>
</dbReference>
<protein>
    <recommendedName>
        <fullName evidence="1">lipid-A-disaccharide synthase</fullName>
        <ecNumber evidence="1">2.4.1.182</ecNumber>
    </recommendedName>
</protein>
<comment type="caution">
    <text evidence="8">The sequence shown here is derived from an EMBL/GenBank/DDBJ whole genome shotgun (WGS) entry which is preliminary data.</text>
</comment>